<organism evidence="1 2">
    <name type="scientific">Chryseobacterium shigense</name>
    <dbReference type="NCBI Taxonomy" id="297244"/>
    <lineage>
        <taxon>Bacteria</taxon>
        <taxon>Pseudomonadati</taxon>
        <taxon>Bacteroidota</taxon>
        <taxon>Flavobacteriia</taxon>
        <taxon>Flavobacteriales</taxon>
        <taxon>Weeksellaceae</taxon>
        <taxon>Chryseobacterium group</taxon>
        <taxon>Chryseobacterium</taxon>
    </lineage>
</organism>
<comment type="caution">
    <text evidence="1">The sequence shown here is derived from an EMBL/GenBank/DDBJ whole genome shotgun (WGS) entry which is preliminary data.</text>
</comment>
<dbReference type="RefSeq" id="WP_184160346.1">
    <property type="nucleotide sequence ID" value="NZ_JACHLC010000001.1"/>
</dbReference>
<evidence type="ECO:0000313" key="1">
    <source>
        <dbReference type="EMBL" id="MBB6369659.1"/>
    </source>
</evidence>
<reference evidence="1 2" key="1">
    <citation type="submission" date="2020-08" db="EMBL/GenBank/DDBJ databases">
        <title>Functional genomics of gut bacteria from endangered species of beetles.</title>
        <authorList>
            <person name="Carlos-Shanley C."/>
        </authorList>
    </citation>
    <scope>NUCLEOTIDE SEQUENCE [LARGE SCALE GENOMIC DNA]</scope>
    <source>
        <strain evidence="1 2">S00136</strain>
    </source>
</reference>
<dbReference type="EMBL" id="JACHLC010000001">
    <property type="protein sequence ID" value="MBB6369659.1"/>
    <property type="molecule type" value="Genomic_DNA"/>
</dbReference>
<keyword evidence="2" id="KW-1185">Reference proteome</keyword>
<sequence>MKTKYISELKSDFRFFGALFLFCFHSIQAQLYISRGTIIYRAENIFSDSIKIENENPEAKIYVSSNTIIVNPHNISNHRIVEVKSKKNIVKSSGKLIEKSHTKTFEKSKHVAVKTENKNIEKLSFSSSPVPQHFFSSSQKNTVAVIPVTNTHPSGFIPALKDFFKHRSSQEKKSRIVFYYDFLLSQINFSAFSVRPPPVFIIGFYLV</sequence>
<dbReference type="Proteomes" id="UP000589738">
    <property type="component" value="Unassembled WGS sequence"/>
</dbReference>
<accession>A0A841NE84</accession>
<evidence type="ECO:0000313" key="2">
    <source>
        <dbReference type="Proteomes" id="UP000589738"/>
    </source>
</evidence>
<gene>
    <name evidence="1" type="ORF">HNP36_000712</name>
</gene>
<dbReference type="AlphaFoldDB" id="A0A841NE84"/>
<name>A0A841NE84_9FLAO</name>
<proteinExistence type="predicted"/>
<protein>
    <submittedName>
        <fullName evidence="1">Uncharacterized protein</fullName>
    </submittedName>
</protein>